<feature type="domain" description="ComEC/Rec2-related protein" evidence="7">
    <location>
        <begin position="244"/>
        <end position="518"/>
    </location>
</feature>
<reference evidence="10" key="1">
    <citation type="journal article" date="2019" name="Int. J. Syst. Evol. Microbiol.">
        <title>The Global Catalogue of Microorganisms (GCM) 10K type strain sequencing project: providing services to taxonomists for standard genome sequencing and annotation.</title>
        <authorList>
            <consortium name="The Broad Institute Genomics Platform"/>
            <consortium name="The Broad Institute Genome Sequencing Center for Infectious Disease"/>
            <person name="Wu L."/>
            <person name="Ma J."/>
        </authorList>
    </citation>
    <scope>NUCLEOTIDE SEQUENCE [LARGE SCALE GENOMIC DNA]</scope>
    <source>
        <strain evidence="10">KCTC 52039</strain>
    </source>
</reference>
<keyword evidence="3 6" id="KW-0812">Transmembrane</keyword>
<feature type="transmembrane region" description="Helical" evidence="6">
    <location>
        <begin position="444"/>
        <end position="470"/>
    </location>
</feature>
<feature type="transmembrane region" description="Helical" evidence="6">
    <location>
        <begin position="307"/>
        <end position="340"/>
    </location>
</feature>
<proteinExistence type="predicted"/>
<dbReference type="Pfam" id="PF03772">
    <property type="entry name" value="Competence"/>
    <property type="match status" value="1"/>
</dbReference>
<feature type="transmembrane region" description="Helical" evidence="6">
    <location>
        <begin position="50"/>
        <end position="67"/>
    </location>
</feature>
<comment type="subcellular location">
    <subcellularLocation>
        <location evidence="1">Cell membrane</location>
        <topology evidence="1">Multi-pass membrane protein</topology>
    </subcellularLocation>
</comment>
<gene>
    <name evidence="9" type="ORF">ACFOGH_01285</name>
</gene>
<evidence type="ECO:0000256" key="2">
    <source>
        <dbReference type="ARBA" id="ARBA00022475"/>
    </source>
</evidence>
<dbReference type="NCBIfam" id="TIGR00360">
    <property type="entry name" value="ComEC_N-term"/>
    <property type="match status" value="1"/>
</dbReference>
<dbReference type="InterPro" id="IPR025405">
    <property type="entry name" value="DUF4131"/>
</dbReference>
<evidence type="ECO:0000256" key="6">
    <source>
        <dbReference type="SAM" id="Phobius"/>
    </source>
</evidence>
<keyword evidence="2" id="KW-1003">Cell membrane</keyword>
<evidence type="ECO:0000256" key="4">
    <source>
        <dbReference type="ARBA" id="ARBA00022989"/>
    </source>
</evidence>
<evidence type="ECO:0000259" key="8">
    <source>
        <dbReference type="Pfam" id="PF13567"/>
    </source>
</evidence>
<feature type="transmembrane region" description="Helical" evidence="6">
    <location>
        <begin position="401"/>
        <end position="424"/>
    </location>
</feature>
<organism evidence="9 10">
    <name type="scientific">Cypionkella sinensis</name>
    <dbReference type="NCBI Taxonomy" id="1756043"/>
    <lineage>
        <taxon>Bacteria</taxon>
        <taxon>Pseudomonadati</taxon>
        <taxon>Pseudomonadota</taxon>
        <taxon>Alphaproteobacteria</taxon>
        <taxon>Rhodobacterales</taxon>
        <taxon>Paracoccaceae</taxon>
        <taxon>Cypionkella</taxon>
    </lineage>
</organism>
<dbReference type="Pfam" id="PF13567">
    <property type="entry name" value="DUF4131"/>
    <property type="match status" value="1"/>
</dbReference>
<feature type="transmembrane region" description="Helical" evidence="6">
    <location>
        <begin position="477"/>
        <end position="495"/>
    </location>
</feature>
<evidence type="ECO:0000256" key="3">
    <source>
        <dbReference type="ARBA" id="ARBA00022692"/>
    </source>
</evidence>
<dbReference type="PANTHER" id="PTHR30619">
    <property type="entry name" value="DNA INTERNALIZATION/COMPETENCE PROTEIN COMEC/REC2"/>
    <property type="match status" value="1"/>
</dbReference>
<evidence type="ECO:0000256" key="1">
    <source>
        <dbReference type="ARBA" id="ARBA00004651"/>
    </source>
</evidence>
<dbReference type="EMBL" id="JBHRTO010000001">
    <property type="protein sequence ID" value="MFC3179609.1"/>
    <property type="molecule type" value="Genomic_DNA"/>
</dbReference>
<accession>A0ABV7IXQ5</accession>
<keyword evidence="4 6" id="KW-1133">Transmembrane helix</keyword>
<keyword evidence="10" id="KW-1185">Reference proteome</keyword>
<feature type="transmembrane region" description="Helical" evidence="6">
    <location>
        <begin position="370"/>
        <end position="389"/>
    </location>
</feature>
<evidence type="ECO:0000313" key="10">
    <source>
        <dbReference type="Proteomes" id="UP001595547"/>
    </source>
</evidence>
<feature type="transmembrane region" description="Helical" evidence="6">
    <location>
        <begin position="347"/>
        <end position="364"/>
    </location>
</feature>
<keyword evidence="5 6" id="KW-0472">Membrane</keyword>
<feature type="domain" description="DUF4131" evidence="8">
    <location>
        <begin position="51"/>
        <end position="203"/>
    </location>
</feature>
<dbReference type="InterPro" id="IPR004477">
    <property type="entry name" value="ComEC_N"/>
</dbReference>
<feature type="transmembrane region" description="Helical" evidence="6">
    <location>
        <begin position="501"/>
        <end position="518"/>
    </location>
</feature>
<feature type="transmembrane region" description="Helical" evidence="6">
    <location>
        <begin position="266"/>
        <end position="287"/>
    </location>
</feature>
<evidence type="ECO:0000259" key="7">
    <source>
        <dbReference type="Pfam" id="PF03772"/>
    </source>
</evidence>
<protein>
    <submittedName>
        <fullName evidence="9">ComEC/Rec2 family competence protein</fullName>
    </submittedName>
</protein>
<feature type="transmembrane region" description="Helical" evidence="6">
    <location>
        <begin position="73"/>
        <end position="93"/>
    </location>
</feature>
<name>A0ABV7IXQ5_9RHOB</name>
<dbReference type="PANTHER" id="PTHR30619:SF1">
    <property type="entry name" value="RECOMBINATION PROTEIN 2"/>
    <property type="match status" value="1"/>
</dbReference>
<dbReference type="Proteomes" id="UP001595547">
    <property type="component" value="Unassembled WGS sequence"/>
</dbReference>
<evidence type="ECO:0000313" key="9">
    <source>
        <dbReference type="EMBL" id="MFC3179609.1"/>
    </source>
</evidence>
<comment type="caution">
    <text evidence="9">The sequence shown here is derived from an EMBL/GenBank/DDBJ whole genome shotgun (WGS) entry which is preliminary data.</text>
</comment>
<dbReference type="RefSeq" id="WP_380071246.1">
    <property type="nucleotide sequence ID" value="NZ_JBHRTO010000001.1"/>
</dbReference>
<dbReference type="InterPro" id="IPR052159">
    <property type="entry name" value="Competence_DNA_uptake"/>
</dbReference>
<feature type="transmembrane region" description="Helical" evidence="6">
    <location>
        <begin position="25"/>
        <end position="43"/>
    </location>
</feature>
<sequence length="705" mass="74721">MAEARDDVLSRALWPLHVLAEARGLLFPWVPVFLGCGIGLWFALPFEPELPFYVACGAAVLALAALHRWGAELWHPVFVMLACVLMGMLAAGLRAHLVAAPMLEGRFYGAVQGRVINIDRSQSDALRITLDQVVLQDVPPAQTPVNVRISLHGKDVRFDPGQVVLLTAYLAAPDGPAEPGGFDFRRMAYFQQLGAVGYSRSPVLLWSEAAPGTQYINRLRSDLTRAMLAEVPSEAGAFATGAMTGDRSAISLDTVQALRDSNLAHLLAISGMNMAFITAFVFALVRYGLALIPPVALRVNTKKVAAVAAFAVALFYLLLSGANVATVRAFLMVCVMLGAVLCDRRGLSMRSVALAAVILLLAQPESLLEPGFQLSFAATVVLIAGFGALDRQILRERLPRWLMPVFTLVLTSVLAGAATAPFAAATFNRFTDYGLLANVLTVPMMSVLMAAGAMAALLAPVGLSGPALWVMEQAGRWILFIAHWVAGLEGAVTPIVQPGPWVMPLITLAGAWAILWQGRVRWVALAPMVVALGLWMMPGRPALLISADGALVGLMGEGGRALSVARGAGFAASSWLQDDGDLALQTEANARVGFTGPKGARSFVIGDWRGVALSGKAASAVLPTACAGADLVVMPAAIAPVQPAPKGCVVIDRRMLDQTGALALDFNGDQLTITPTRAAARIWMSGNPIWPAQTLRKPAETLARQ</sequence>
<evidence type="ECO:0000256" key="5">
    <source>
        <dbReference type="ARBA" id="ARBA00023136"/>
    </source>
</evidence>